<dbReference type="AlphaFoldDB" id="A0A0G4H5T1"/>
<dbReference type="EMBL" id="CDMZ01001898">
    <property type="protein sequence ID" value="CEM39034.1"/>
    <property type="molecule type" value="Genomic_DNA"/>
</dbReference>
<evidence type="ECO:0000259" key="5">
    <source>
        <dbReference type="PROSITE" id="PS50102"/>
    </source>
</evidence>
<dbReference type="InterPro" id="IPR035979">
    <property type="entry name" value="RBD_domain_sf"/>
</dbReference>
<dbReference type="InterPro" id="IPR036020">
    <property type="entry name" value="WW_dom_sf"/>
</dbReference>
<dbReference type="CDD" id="cd12362">
    <property type="entry name" value="RRM3_CELF1-6"/>
    <property type="match status" value="1"/>
</dbReference>
<dbReference type="SMART" id="SM00456">
    <property type="entry name" value="WW"/>
    <property type="match status" value="1"/>
</dbReference>
<evidence type="ECO:0000313" key="6">
    <source>
        <dbReference type="EMBL" id="CEM39034.1"/>
    </source>
</evidence>
<dbReference type="Gene3D" id="3.30.70.330">
    <property type="match status" value="2"/>
</dbReference>
<feature type="domain" description="RRM" evidence="5">
    <location>
        <begin position="12"/>
        <end position="93"/>
    </location>
</feature>
<reference evidence="6" key="1">
    <citation type="submission" date="2014-11" db="EMBL/GenBank/DDBJ databases">
        <authorList>
            <person name="Otto D Thomas"/>
            <person name="Naeem Raeece"/>
        </authorList>
    </citation>
    <scope>NUCLEOTIDE SEQUENCE</scope>
</reference>
<sequence length="394" mass="39346">MIGGAAPQTNAAKVFLGSIPRTVNEGMIREEAQKFGTIDNIFYKPDEGESGERGWAFVSYVSPEMAQAAIQGMDSKLTFPGAQRACEARLANSGGKRMGGATGYGPAVPNPVAKAASSIWQTYHTPEGHPYYYNTKTQQTQWEKPPELDAPPPVGGGVPMAGGLGAAAGGAGGAGGQTYGPPGANLFVFHIPGEWTDQDLIQHFSPFGNVISARVQKSMETPTRNRGFGFVSFDAVDPAANAIRALNGLAVGGKWLKVQIKKGEEQYGPADVQPGAMKGGGRGGGMAGGGMGGPPGGAMRGGQFGGAPYGGAAPFAAGGTPYGAAGRGMPYGAPYGGAPGATGYMQGAPGGAAAGYMGAPGGFPGAMNGGAAGAGQPGFAMGGGGMPGGRFSPY</sequence>
<dbReference type="SUPFAM" id="SSF51045">
    <property type="entry name" value="WW domain"/>
    <property type="match status" value="1"/>
</dbReference>
<dbReference type="PhylomeDB" id="A0A0G4H5T1"/>
<feature type="compositionally biased region" description="Gly residues" evidence="3">
    <location>
        <begin position="277"/>
        <end position="299"/>
    </location>
</feature>
<dbReference type="PROSITE" id="PS50102">
    <property type="entry name" value="RRM"/>
    <property type="match status" value="2"/>
</dbReference>
<dbReference type="SUPFAM" id="SSF54928">
    <property type="entry name" value="RNA-binding domain, RBD"/>
    <property type="match status" value="1"/>
</dbReference>
<dbReference type="GO" id="GO:1990904">
    <property type="term" value="C:ribonucleoprotein complex"/>
    <property type="evidence" value="ECO:0007669"/>
    <property type="project" value="TreeGrafter"/>
</dbReference>
<dbReference type="VEuPathDB" id="CryptoDB:Cvel_5731"/>
<proteinExistence type="predicted"/>
<dbReference type="InterPro" id="IPR001202">
    <property type="entry name" value="WW_dom"/>
</dbReference>
<dbReference type="InterPro" id="IPR050374">
    <property type="entry name" value="RRT5_SRSF_SR"/>
</dbReference>
<dbReference type="GO" id="GO:0003729">
    <property type="term" value="F:mRNA binding"/>
    <property type="evidence" value="ECO:0007669"/>
    <property type="project" value="TreeGrafter"/>
</dbReference>
<evidence type="ECO:0000256" key="2">
    <source>
        <dbReference type="PROSITE-ProRule" id="PRU00176"/>
    </source>
</evidence>
<organism evidence="6">
    <name type="scientific">Chromera velia CCMP2878</name>
    <dbReference type="NCBI Taxonomy" id="1169474"/>
    <lineage>
        <taxon>Eukaryota</taxon>
        <taxon>Sar</taxon>
        <taxon>Alveolata</taxon>
        <taxon>Colpodellida</taxon>
        <taxon>Chromeraceae</taxon>
        <taxon>Chromera</taxon>
    </lineage>
</organism>
<accession>A0A0G4H5T1</accession>
<dbReference type="CDD" id="cd00201">
    <property type="entry name" value="WW"/>
    <property type="match status" value="1"/>
</dbReference>
<protein>
    <submittedName>
        <fullName evidence="6">Uncharacterized protein</fullName>
    </submittedName>
</protein>
<dbReference type="PROSITE" id="PS01159">
    <property type="entry name" value="WW_DOMAIN_1"/>
    <property type="match status" value="1"/>
</dbReference>
<feature type="region of interest" description="Disordered" evidence="3">
    <location>
        <begin position="267"/>
        <end position="299"/>
    </location>
</feature>
<dbReference type="SMART" id="SM00360">
    <property type="entry name" value="RRM"/>
    <property type="match status" value="2"/>
</dbReference>
<dbReference type="InterPro" id="IPR000504">
    <property type="entry name" value="RRM_dom"/>
</dbReference>
<feature type="domain" description="RRM" evidence="5">
    <location>
        <begin position="184"/>
        <end position="263"/>
    </location>
</feature>
<dbReference type="PROSITE" id="PS50020">
    <property type="entry name" value="WW_DOMAIN_2"/>
    <property type="match status" value="1"/>
</dbReference>
<evidence type="ECO:0000256" key="3">
    <source>
        <dbReference type="SAM" id="MobiDB-lite"/>
    </source>
</evidence>
<name>A0A0G4H5T1_9ALVE</name>
<evidence type="ECO:0000256" key="1">
    <source>
        <dbReference type="ARBA" id="ARBA00022884"/>
    </source>
</evidence>
<keyword evidence="1 2" id="KW-0694">RNA-binding</keyword>
<dbReference type="GO" id="GO:0005737">
    <property type="term" value="C:cytoplasm"/>
    <property type="evidence" value="ECO:0007669"/>
    <property type="project" value="TreeGrafter"/>
</dbReference>
<dbReference type="Gene3D" id="2.20.70.10">
    <property type="match status" value="1"/>
</dbReference>
<gene>
    <name evidence="6" type="ORF">Cvel_5731</name>
</gene>
<evidence type="ECO:0000259" key="4">
    <source>
        <dbReference type="PROSITE" id="PS50020"/>
    </source>
</evidence>
<dbReference type="Pfam" id="PF00076">
    <property type="entry name" value="RRM_1"/>
    <property type="match status" value="2"/>
</dbReference>
<feature type="domain" description="WW" evidence="4">
    <location>
        <begin position="114"/>
        <end position="147"/>
    </location>
</feature>
<dbReference type="GO" id="GO:0005634">
    <property type="term" value="C:nucleus"/>
    <property type="evidence" value="ECO:0007669"/>
    <property type="project" value="TreeGrafter"/>
</dbReference>
<dbReference type="Pfam" id="PF00397">
    <property type="entry name" value="WW"/>
    <property type="match status" value="1"/>
</dbReference>
<dbReference type="PANTHER" id="PTHR23003:SF3">
    <property type="entry name" value="FI21236P1-RELATED"/>
    <property type="match status" value="1"/>
</dbReference>
<dbReference type="PANTHER" id="PTHR23003">
    <property type="entry name" value="RNA RECOGNITION MOTIF RRM DOMAIN CONTAINING PROTEIN"/>
    <property type="match status" value="1"/>
</dbReference>
<dbReference type="InterPro" id="IPR012677">
    <property type="entry name" value="Nucleotide-bd_a/b_plait_sf"/>
</dbReference>